<evidence type="ECO:0000313" key="2">
    <source>
        <dbReference type="Proteomes" id="UP000555546"/>
    </source>
</evidence>
<sequence length="429" mass="47111">MSHDRQGAGARLSHEELLRRAEAYREHGTLVKAAAALGIKKSAFHDSIKRAAEIGMLGTSPVLPGFRIAKVSNTPHGDFIQQRPDLGDQFNVPDGHSVKGVSALVDAQGRLVQQWVKTREEPSAVDIAETLKAAFEGWQPVAKPQPAPTVANTDLLTLTPLADLHLGLFSWGKETGINWDLEIGEKVIGDAIEDLVARTPPSGEAIVLGGGDLLHSDNNENKTARSGNVLQVDGRYQKVLMAACRLIVKAVDANLRRHSRVTVRILPGNHDEHASVAVAYFLLAWYRNEHRVTVDVDPSLFFWFRFGAVLLGATHGHTVKLKDMASIMAHRRAEDWGATKHRYIHGFHIHHSSKFATEGNGVISESHQTPTPQDAWHFGSGFLSGRSMQAISYHRLFGEISRVRVAMMDGAQTKYQAANDNVASERRVA</sequence>
<accession>A0A7W9ELH5</accession>
<dbReference type="SUPFAM" id="SSF56300">
    <property type="entry name" value="Metallo-dependent phosphatases"/>
    <property type="match status" value="1"/>
</dbReference>
<protein>
    <submittedName>
        <fullName evidence="1">Uncharacterized protein</fullName>
    </submittedName>
</protein>
<name>A0A7W9ELH5_9HYPH</name>
<evidence type="ECO:0000313" key="1">
    <source>
        <dbReference type="EMBL" id="MBB5700696.1"/>
    </source>
</evidence>
<dbReference type="RefSeq" id="WP_183647681.1">
    <property type="nucleotide sequence ID" value="NZ_JACIJG010000002.1"/>
</dbReference>
<dbReference type="Proteomes" id="UP000555546">
    <property type="component" value="Unassembled WGS sequence"/>
</dbReference>
<dbReference type="InterPro" id="IPR029052">
    <property type="entry name" value="Metallo-depent_PP-like"/>
</dbReference>
<dbReference type="EMBL" id="JACIJG010000002">
    <property type="protein sequence ID" value="MBB5700696.1"/>
    <property type="molecule type" value="Genomic_DNA"/>
</dbReference>
<comment type="caution">
    <text evidence="1">The sequence shown here is derived from an EMBL/GenBank/DDBJ whole genome shotgun (WGS) entry which is preliminary data.</text>
</comment>
<keyword evidence="2" id="KW-1185">Reference proteome</keyword>
<dbReference type="AlphaFoldDB" id="A0A7W9ELH5"/>
<gene>
    <name evidence="1" type="ORF">FHS76_000539</name>
</gene>
<organism evidence="1 2">
    <name type="scientific">Brucella daejeonensis</name>
    <dbReference type="NCBI Taxonomy" id="659015"/>
    <lineage>
        <taxon>Bacteria</taxon>
        <taxon>Pseudomonadati</taxon>
        <taxon>Pseudomonadota</taxon>
        <taxon>Alphaproteobacteria</taxon>
        <taxon>Hyphomicrobiales</taxon>
        <taxon>Brucellaceae</taxon>
        <taxon>Brucella/Ochrobactrum group</taxon>
        <taxon>Brucella</taxon>
    </lineage>
</organism>
<proteinExistence type="predicted"/>
<reference evidence="1 2" key="1">
    <citation type="submission" date="2020-08" db="EMBL/GenBank/DDBJ databases">
        <title>Genomic Encyclopedia of Type Strains, Phase IV (KMG-IV): sequencing the most valuable type-strain genomes for metagenomic binning, comparative biology and taxonomic classification.</title>
        <authorList>
            <person name="Goeker M."/>
        </authorList>
    </citation>
    <scope>NUCLEOTIDE SEQUENCE [LARGE SCALE GENOMIC DNA]</scope>
    <source>
        <strain evidence="1 2">DSM 26944</strain>
    </source>
</reference>